<dbReference type="SMART" id="SM00267">
    <property type="entry name" value="GGDEF"/>
    <property type="match status" value="1"/>
</dbReference>
<dbReference type="InterPro" id="IPR001633">
    <property type="entry name" value="EAL_dom"/>
</dbReference>
<dbReference type="SUPFAM" id="SSF55785">
    <property type="entry name" value="PYP-like sensor domain (PAS domain)"/>
    <property type="match status" value="1"/>
</dbReference>
<feature type="domain" description="PAS" evidence="2">
    <location>
        <begin position="141"/>
        <end position="211"/>
    </location>
</feature>
<evidence type="ECO:0000313" key="7">
    <source>
        <dbReference type="Proteomes" id="UP000517916"/>
    </source>
</evidence>
<organism evidence="6 7">
    <name type="scientific">Kutzneria viridogrisea</name>
    <dbReference type="NCBI Taxonomy" id="47990"/>
    <lineage>
        <taxon>Bacteria</taxon>
        <taxon>Bacillati</taxon>
        <taxon>Actinomycetota</taxon>
        <taxon>Actinomycetes</taxon>
        <taxon>Pseudonocardiales</taxon>
        <taxon>Pseudonocardiaceae</taxon>
        <taxon>Kutzneria</taxon>
    </lineage>
</organism>
<comment type="caution">
    <text evidence="6">The sequence shown here is derived from an EMBL/GenBank/DDBJ whole genome shotgun (WGS) entry which is preliminary data.</text>
</comment>
<dbReference type="EMBL" id="JACJID010000003">
    <property type="protein sequence ID" value="MBA8927836.1"/>
    <property type="molecule type" value="Genomic_DNA"/>
</dbReference>
<dbReference type="NCBIfam" id="TIGR00229">
    <property type="entry name" value="sensory_box"/>
    <property type="match status" value="1"/>
</dbReference>
<dbReference type="InterPro" id="IPR000014">
    <property type="entry name" value="PAS"/>
</dbReference>
<dbReference type="InterPro" id="IPR000160">
    <property type="entry name" value="GGDEF_dom"/>
</dbReference>
<dbReference type="PROSITE" id="PS50112">
    <property type="entry name" value="PAS"/>
    <property type="match status" value="1"/>
</dbReference>
<dbReference type="InterPro" id="IPR013655">
    <property type="entry name" value="PAS_fold_3"/>
</dbReference>
<protein>
    <submittedName>
        <fullName evidence="6">Diguanylate cyclase (GGDEF)-like protein/PAS domain S-box-containing protein</fullName>
    </submittedName>
</protein>
<feature type="region of interest" description="Disordered" evidence="1">
    <location>
        <begin position="671"/>
        <end position="692"/>
    </location>
</feature>
<reference evidence="6 7" key="1">
    <citation type="submission" date="2020-08" db="EMBL/GenBank/DDBJ databases">
        <title>Genomic Encyclopedia of Archaeal and Bacterial Type Strains, Phase II (KMG-II): from individual species to whole genera.</title>
        <authorList>
            <person name="Goeker M."/>
        </authorList>
    </citation>
    <scope>NUCLEOTIDE SEQUENCE [LARGE SCALE GENOMIC DNA]</scope>
    <source>
        <strain evidence="6 7">DSM 43850</strain>
    </source>
</reference>
<dbReference type="Pfam" id="PF00990">
    <property type="entry name" value="GGDEF"/>
    <property type="match status" value="1"/>
</dbReference>
<dbReference type="Gene3D" id="3.30.70.270">
    <property type="match status" value="1"/>
</dbReference>
<dbReference type="Gene3D" id="3.20.20.450">
    <property type="entry name" value="EAL domain"/>
    <property type="match status" value="1"/>
</dbReference>
<evidence type="ECO:0000259" key="3">
    <source>
        <dbReference type="PROSITE" id="PS50113"/>
    </source>
</evidence>
<dbReference type="InterPro" id="IPR052155">
    <property type="entry name" value="Biofilm_reg_signaling"/>
</dbReference>
<dbReference type="InterPro" id="IPR035919">
    <property type="entry name" value="EAL_sf"/>
</dbReference>
<dbReference type="InterPro" id="IPR000700">
    <property type="entry name" value="PAS-assoc_C"/>
</dbReference>
<accession>A0ABR6BLQ5</accession>
<dbReference type="PROSITE" id="PS50887">
    <property type="entry name" value="GGDEF"/>
    <property type="match status" value="1"/>
</dbReference>
<feature type="domain" description="PAC" evidence="3">
    <location>
        <begin position="215"/>
        <end position="267"/>
    </location>
</feature>
<dbReference type="SMART" id="SM00091">
    <property type="entry name" value="PAS"/>
    <property type="match status" value="1"/>
</dbReference>
<dbReference type="Proteomes" id="UP000517916">
    <property type="component" value="Unassembled WGS sequence"/>
</dbReference>
<dbReference type="SUPFAM" id="SSF55073">
    <property type="entry name" value="Nucleotide cyclase"/>
    <property type="match status" value="1"/>
</dbReference>
<dbReference type="Pfam" id="PF08447">
    <property type="entry name" value="PAS_3"/>
    <property type="match status" value="1"/>
</dbReference>
<feature type="domain" description="GGDEF" evidence="5">
    <location>
        <begin position="298"/>
        <end position="432"/>
    </location>
</feature>
<dbReference type="RefSeq" id="WP_025355039.1">
    <property type="nucleotide sequence ID" value="NZ_BAAABQ010000025.1"/>
</dbReference>
<dbReference type="PROSITE" id="PS50113">
    <property type="entry name" value="PAC"/>
    <property type="match status" value="1"/>
</dbReference>
<dbReference type="CDD" id="cd01949">
    <property type="entry name" value="GGDEF"/>
    <property type="match status" value="1"/>
</dbReference>
<proteinExistence type="predicted"/>
<gene>
    <name evidence="6" type="ORF">BC739_005042</name>
</gene>
<dbReference type="CDD" id="cd01948">
    <property type="entry name" value="EAL"/>
    <property type="match status" value="1"/>
</dbReference>
<dbReference type="InterPro" id="IPR035965">
    <property type="entry name" value="PAS-like_dom_sf"/>
</dbReference>
<dbReference type="InterPro" id="IPR043128">
    <property type="entry name" value="Rev_trsase/Diguanyl_cyclase"/>
</dbReference>
<dbReference type="CDD" id="cd00130">
    <property type="entry name" value="PAS"/>
    <property type="match status" value="1"/>
</dbReference>
<evidence type="ECO:0000256" key="1">
    <source>
        <dbReference type="SAM" id="MobiDB-lite"/>
    </source>
</evidence>
<dbReference type="PANTHER" id="PTHR44757:SF2">
    <property type="entry name" value="BIOFILM ARCHITECTURE MAINTENANCE PROTEIN MBAA"/>
    <property type="match status" value="1"/>
</dbReference>
<dbReference type="Pfam" id="PF00563">
    <property type="entry name" value="EAL"/>
    <property type="match status" value="1"/>
</dbReference>
<name>A0ABR6BLQ5_9PSEU</name>
<dbReference type="PROSITE" id="PS50883">
    <property type="entry name" value="EAL"/>
    <property type="match status" value="1"/>
</dbReference>
<evidence type="ECO:0000259" key="5">
    <source>
        <dbReference type="PROSITE" id="PS50887"/>
    </source>
</evidence>
<sequence>MTGAVEDQLRTFAQQWAAAIIDTSYVPMSRREIEDFLYDQAEALWRTLRGDPFGPEPAAAVGAALVGAHFTAPEALGRTLQLLGSWLIRPDGDTDRVLRVLGTLSSGYSEALRERTFDEQEVIKQAMWMATDVAQRRLQESEARFLAVFDSAAMGLSIGDFDANILESNQALQNLLGYTREELGRLTGPDIVHPDDIPDLLMRYDRLYRGEFASFRVRQRLLTKEGEVLWANVTISAIRNAEGVPTYQVAMVEDATELYFANQAMATLGMHDPLTGLPTRTAFMAKLDSLLGKVDHPSRVALCVFGMDGFGAITDGLGPEIGDEVLLKIGTKLKYHAEDNGMLAARLGGDEFALLVPESEGTRTVTPVVDQALRLISEPVTVLGHRLSVHASAGIVERAVGSELPSQLLRDATMALHWAKQGGKAQWELFDEQRCEQDRSDLQLTLTLPIALDNEEFVLQYQPVYTLSGDRLLFVEAQLRWEHPEFGTLRPAEFLPMAERTGVVVRLAEWTLWQVCQQARAWQDRFGERAPVVSLRLPTRQARDPDFLPNVLRVLTETGLHARLLQLEFGSDALSTESDAHADDVEVLAEHGVRFAVDGFDGRDPGFVNSMPLHVLKSGKLIVEPAMGERDPIRATVASNLVSLAHQMDLTVIAENVSTVDDVRWLKEIGADGGQGPALGEPRTAQDFESLI</sequence>
<dbReference type="Gene3D" id="3.30.450.20">
    <property type="entry name" value="PAS domain"/>
    <property type="match status" value="1"/>
</dbReference>
<dbReference type="PANTHER" id="PTHR44757">
    <property type="entry name" value="DIGUANYLATE CYCLASE DGCP"/>
    <property type="match status" value="1"/>
</dbReference>
<dbReference type="SMART" id="SM00086">
    <property type="entry name" value="PAC"/>
    <property type="match status" value="1"/>
</dbReference>
<dbReference type="InterPro" id="IPR029787">
    <property type="entry name" value="Nucleotide_cyclase"/>
</dbReference>
<dbReference type="NCBIfam" id="TIGR00254">
    <property type="entry name" value="GGDEF"/>
    <property type="match status" value="1"/>
</dbReference>
<dbReference type="InterPro" id="IPR001610">
    <property type="entry name" value="PAC"/>
</dbReference>
<evidence type="ECO:0000259" key="4">
    <source>
        <dbReference type="PROSITE" id="PS50883"/>
    </source>
</evidence>
<evidence type="ECO:0000313" key="6">
    <source>
        <dbReference type="EMBL" id="MBA8927836.1"/>
    </source>
</evidence>
<dbReference type="SMART" id="SM00052">
    <property type="entry name" value="EAL"/>
    <property type="match status" value="1"/>
</dbReference>
<keyword evidence="7" id="KW-1185">Reference proteome</keyword>
<feature type="domain" description="EAL" evidence="4">
    <location>
        <begin position="441"/>
        <end position="692"/>
    </location>
</feature>
<evidence type="ECO:0000259" key="2">
    <source>
        <dbReference type="PROSITE" id="PS50112"/>
    </source>
</evidence>
<dbReference type="SUPFAM" id="SSF141868">
    <property type="entry name" value="EAL domain-like"/>
    <property type="match status" value="1"/>
</dbReference>